<evidence type="ECO:0000313" key="1">
    <source>
        <dbReference type="EMBL" id="NOI07969.1"/>
    </source>
</evidence>
<sequence>MMLSMTHQVDTKVCYGYSYRLLSKLNNMDIQTALERLHKFDGQRIYVYTKRNLRRVFFDDSEEAFKQSLPRLIKFGVLERACRGVYVFALSRHKGGYTIEYVAKSLRRGEYNYISLESALSEYGVISQIPIDRLTVMTTGRKGVFKTPYGVIEFTHTDRCDIDILNNTILYDRPLRIATESAAIRDLKRVGRNTHMLCNEFD</sequence>
<dbReference type="InterPro" id="IPR059220">
    <property type="entry name" value="AbiEi"/>
</dbReference>
<evidence type="ECO:0000313" key="2">
    <source>
        <dbReference type="Proteomes" id="UP000532247"/>
    </source>
</evidence>
<organism evidence="1 2">
    <name type="scientific">Vibrio alginolyticus</name>
    <dbReference type="NCBI Taxonomy" id="663"/>
    <lineage>
        <taxon>Bacteria</taxon>
        <taxon>Pseudomonadati</taxon>
        <taxon>Pseudomonadota</taxon>
        <taxon>Gammaproteobacteria</taxon>
        <taxon>Vibrionales</taxon>
        <taxon>Vibrionaceae</taxon>
        <taxon>Vibrio</taxon>
    </lineage>
</organism>
<reference evidence="1 2" key="1">
    <citation type="submission" date="2019-09" db="EMBL/GenBank/DDBJ databases">
        <title>Draft genome sequencing and comparative genomics of hatchery-associated Vibrios.</title>
        <authorList>
            <person name="Kehlet-Delgado H."/>
            <person name="Mueller R.S."/>
        </authorList>
    </citation>
    <scope>NUCLEOTIDE SEQUENCE [LARGE SCALE GENOMIC DNA]</scope>
    <source>
        <strain evidence="1 2">081416A</strain>
    </source>
</reference>
<accession>A0A7Y4AZI7</accession>
<dbReference type="NCBIfam" id="NF047376">
    <property type="entry name" value="TAA_AbiEi"/>
    <property type="match status" value="1"/>
</dbReference>
<dbReference type="Proteomes" id="UP000532247">
    <property type="component" value="Unassembled WGS sequence"/>
</dbReference>
<dbReference type="EMBL" id="VTYF01000002">
    <property type="protein sequence ID" value="NOI07969.1"/>
    <property type="molecule type" value="Genomic_DNA"/>
</dbReference>
<proteinExistence type="predicted"/>
<name>A0A7Y4AZI7_VIBAL</name>
<protein>
    <submittedName>
        <fullName evidence="1">Uncharacterized protein</fullName>
    </submittedName>
</protein>
<comment type="caution">
    <text evidence="1">The sequence shown here is derived from an EMBL/GenBank/DDBJ whole genome shotgun (WGS) entry which is preliminary data.</text>
</comment>
<dbReference type="AlphaFoldDB" id="A0A7Y4AZI7"/>
<gene>
    <name evidence="1" type="ORF">F0254_03700</name>
</gene>